<protein>
    <submittedName>
        <fullName evidence="1">Uncharacterized protein</fullName>
    </submittedName>
</protein>
<accession>A0A3D9RNU4</accession>
<organism evidence="1 2">
    <name type="scientific">Paenibacillus taihuensis</name>
    <dbReference type="NCBI Taxonomy" id="1156355"/>
    <lineage>
        <taxon>Bacteria</taxon>
        <taxon>Bacillati</taxon>
        <taxon>Bacillota</taxon>
        <taxon>Bacilli</taxon>
        <taxon>Bacillales</taxon>
        <taxon>Paenibacillaceae</taxon>
        <taxon>Paenibacillus</taxon>
    </lineage>
</organism>
<keyword evidence="2" id="KW-1185">Reference proteome</keyword>
<evidence type="ECO:0000313" key="1">
    <source>
        <dbReference type="EMBL" id="REE81559.1"/>
    </source>
</evidence>
<gene>
    <name evidence="1" type="ORF">A8990_11884</name>
</gene>
<reference evidence="1 2" key="1">
    <citation type="submission" date="2018-08" db="EMBL/GenBank/DDBJ databases">
        <title>Genomic Encyclopedia of Type Strains, Phase III (KMG-III): the genomes of soil and plant-associated and newly described type strains.</title>
        <authorList>
            <person name="Whitman W."/>
        </authorList>
    </citation>
    <scope>NUCLEOTIDE SEQUENCE [LARGE SCALE GENOMIC DNA]</scope>
    <source>
        <strain evidence="1 2">CGMCC 1.10966</strain>
    </source>
</reference>
<dbReference type="RefSeq" id="WP_116190075.1">
    <property type="nucleotide sequence ID" value="NZ_QTTN01000018.1"/>
</dbReference>
<evidence type="ECO:0000313" key="2">
    <source>
        <dbReference type="Proteomes" id="UP000256304"/>
    </source>
</evidence>
<dbReference type="Proteomes" id="UP000256304">
    <property type="component" value="Unassembled WGS sequence"/>
</dbReference>
<proteinExistence type="predicted"/>
<comment type="caution">
    <text evidence="1">The sequence shown here is derived from an EMBL/GenBank/DDBJ whole genome shotgun (WGS) entry which is preliminary data.</text>
</comment>
<dbReference type="EMBL" id="QTTN01000018">
    <property type="protein sequence ID" value="REE81559.1"/>
    <property type="molecule type" value="Genomic_DNA"/>
</dbReference>
<dbReference type="AlphaFoldDB" id="A0A3D9RNU4"/>
<name>A0A3D9RNU4_9BACL</name>
<sequence length="69" mass="7961">MYMNPYVFEKLAKQHQIELDQKSRTTWMWIEPINKIGIIQQLTGSWTRKKAVVSEAANEVCCGCCVVTL</sequence>